<dbReference type="EMBL" id="JAUEPS010000039">
    <property type="protein sequence ID" value="KAK0449106.1"/>
    <property type="molecule type" value="Genomic_DNA"/>
</dbReference>
<organism evidence="2 3">
    <name type="scientific">Armillaria tabescens</name>
    <name type="common">Ringless honey mushroom</name>
    <name type="synonym">Agaricus tabescens</name>
    <dbReference type="NCBI Taxonomy" id="1929756"/>
    <lineage>
        <taxon>Eukaryota</taxon>
        <taxon>Fungi</taxon>
        <taxon>Dikarya</taxon>
        <taxon>Basidiomycota</taxon>
        <taxon>Agaricomycotina</taxon>
        <taxon>Agaricomycetes</taxon>
        <taxon>Agaricomycetidae</taxon>
        <taxon>Agaricales</taxon>
        <taxon>Marasmiineae</taxon>
        <taxon>Physalacriaceae</taxon>
        <taxon>Desarmillaria</taxon>
    </lineage>
</organism>
<dbReference type="RefSeq" id="XP_060326821.1">
    <property type="nucleotide sequence ID" value="XM_060478008.1"/>
</dbReference>
<reference evidence="2" key="1">
    <citation type="submission" date="2023-06" db="EMBL/GenBank/DDBJ databases">
        <authorList>
            <consortium name="Lawrence Berkeley National Laboratory"/>
            <person name="Ahrendt S."/>
            <person name="Sahu N."/>
            <person name="Indic B."/>
            <person name="Wong-Bajracharya J."/>
            <person name="Merenyi Z."/>
            <person name="Ke H.-M."/>
            <person name="Monk M."/>
            <person name="Kocsube S."/>
            <person name="Drula E."/>
            <person name="Lipzen A."/>
            <person name="Balint B."/>
            <person name="Henrissat B."/>
            <person name="Andreopoulos B."/>
            <person name="Martin F.M."/>
            <person name="Harder C.B."/>
            <person name="Rigling D."/>
            <person name="Ford K.L."/>
            <person name="Foster G.D."/>
            <person name="Pangilinan J."/>
            <person name="Papanicolaou A."/>
            <person name="Barry K."/>
            <person name="LaButti K."/>
            <person name="Viragh M."/>
            <person name="Koriabine M."/>
            <person name="Yan M."/>
            <person name="Riley R."/>
            <person name="Champramary S."/>
            <person name="Plett K.L."/>
            <person name="Tsai I.J."/>
            <person name="Slot J."/>
            <person name="Sipos G."/>
            <person name="Plett J."/>
            <person name="Nagy L.G."/>
            <person name="Grigoriev I.V."/>
        </authorList>
    </citation>
    <scope>NUCLEOTIDE SEQUENCE</scope>
    <source>
        <strain evidence="2">CCBAS 213</strain>
    </source>
</reference>
<dbReference type="AlphaFoldDB" id="A0AA39JUE2"/>
<comment type="caution">
    <text evidence="2">The sequence shown here is derived from an EMBL/GenBank/DDBJ whole genome shotgun (WGS) entry which is preliminary data.</text>
</comment>
<evidence type="ECO:0000256" key="1">
    <source>
        <dbReference type="SAM" id="MobiDB-lite"/>
    </source>
</evidence>
<feature type="compositionally biased region" description="Acidic residues" evidence="1">
    <location>
        <begin position="51"/>
        <end position="66"/>
    </location>
</feature>
<evidence type="ECO:0000313" key="2">
    <source>
        <dbReference type="EMBL" id="KAK0449106.1"/>
    </source>
</evidence>
<feature type="compositionally biased region" description="Acidic residues" evidence="1">
    <location>
        <begin position="84"/>
        <end position="93"/>
    </location>
</feature>
<proteinExistence type="predicted"/>
<evidence type="ECO:0000313" key="3">
    <source>
        <dbReference type="Proteomes" id="UP001175211"/>
    </source>
</evidence>
<feature type="compositionally biased region" description="Basic and acidic residues" evidence="1">
    <location>
        <begin position="67"/>
        <end position="83"/>
    </location>
</feature>
<dbReference type="Proteomes" id="UP001175211">
    <property type="component" value="Unassembled WGS sequence"/>
</dbReference>
<keyword evidence="3" id="KW-1185">Reference proteome</keyword>
<protein>
    <submittedName>
        <fullName evidence="2">Uncharacterized protein</fullName>
    </submittedName>
</protein>
<sequence length="120" mass="13414">MKALCEEICNAFGISLDSEVQDSDGDVIVADTLDVSDVKMNIAATSLDDMEGNNVEEWETDDESEDVGLRGSDDESEVLKVDNEDSEEELDNVEEELDELYDEKNNEGKEEEEYLGYSCL</sequence>
<gene>
    <name evidence="2" type="ORF">EV420DRAFT_1647153</name>
</gene>
<feature type="region of interest" description="Disordered" evidence="1">
    <location>
        <begin position="51"/>
        <end position="93"/>
    </location>
</feature>
<accession>A0AA39JUE2</accession>
<dbReference type="GeneID" id="85361556"/>
<name>A0AA39JUE2_ARMTA</name>